<evidence type="ECO:0000313" key="5">
    <source>
        <dbReference type="EMBL" id="KAK3590577.1"/>
    </source>
</evidence>
<keyword evidence="6" id="KW-1185">Reference proteome</keyword>
<reference evidence="5" key="2">
    <citation type="journal article" date="2021" name="Genome Biol. Evol.">
        <title>Developing a high-quality reference genome for a parasitic bivalve with doubly uniparental inheritance (Bivalvia: Unionida).</title>
        <authorList>
            <person name="Smith C.H."/>
        </authorList>
    </citation>
    <scope>NUCLEOTIDE SEQUENCE</scope>
    <source>
        <strain evidence="5">CHS0354</strain>
        <tissue evidence="5">Mantle</tissue>
    </source>
</reference>
<dbReference type="InterPro" id="IPR050822">
    <property type="entry name" value="Cerebellin_Synaptic_Org"/>
</dbReference>
<evidence type="ECO:0000256" key="3">
    <source>
        <dbReference type="ARBA" id="ARBA00022729"/>
    </source>
</evidence>
<dbReference type="PANTHER" id="PTHR22923:SF116">
    <property type="entry name" value="C1Q DOMAIN-CONTAINING PROTEIN"/>
    <property type="match status" value="1"/>
</dbReference>
<reference evidence="5" key="3">
    <citation type="submission" date="2023-05" db="EMBL/GenBank/DDBJ databases">
        <authorList>
            <person name="Smith C.H."/>
        </authorList>
    </citation>
    <scope>NUCLEOTIDE SEQUENCE</scope>
    <source>
        <strain evidence="5">CHS0354</strain>
        <tissue evidence="5">Mantle</tissue>
    </source>
</reference>
<comment type="subcellular location">
    <subcellularLocation>
        <location evidence="1">Secreted</location>
    </subcellularLocation>
</comment>
<protein>
    <recommendedName>
        <fullName evidence="4">C1q domain-containing protein</fullName>
    </recommendedName>
</protein>
<evidence type="ECO:0000259" key="4">
    <source>
        <dbReference type="PROSITE" id="PS50871"/>
    </source>
</evidence>
<evidence type="ECO:0000313" key="6">
    <source>
        <dbReference type="Proteomes" id="UP001195483"/>
    </source>
</evidence>
<dbReference type="Proteomes" id="UP001195483">
    <property type="component" value="Unassembled WGS sequence"/>
</dbReference>
<name>A0AAE0SEV0_9BIVA</name>
<keyword evidence="2" id="KW-0964">Secreted</keyword>
<evidence type="ECO:0000256" key="1">
    <source>
        <dbReference type="ARBA" id="ARBA00004613"/>
    </source>
</evidence>
<sequence length="172" mass="19258">MSDEYTEHLSVTMENEPVDKFTNDNVTKVIKENNTRRTQELKRMNSRKLVFLERNINVIVVRFCKTRAMATTSNKQTGIFTCPLSGTYFFSLSILANPGSPTYVHLIVNGQIKANSFAYGTSFSDQGSISSIVRCEAGQNVWIGVYGGTQIYGEYYTSFSGFVLWGDPTGSR</sequence>
<dbReference type="PANTHER" id="PTHR22923">
    <property type="entry name" value="CEREBELLIN-RELATED"/>
    <property type="match status" value="1"/>
</dbReference>
<dbReference type="Gene3D" id="2.60.120.40">
    <property type="match status" value="1"/>
</dbReference>
<dbReference type="InterPro" id="IPR008983">
    <property type="entry name" value="Tumour_necrosis_fac-like_dom"/>
</dbReference>
<proteinExistence type="predicted"/>
<dbReference type="PROSITE" id="PS50871">
    <property type="entry name" value="C1Q"/>
    <property type="match status" value="1"/>
</dbReference>
<feature type="domain" description="C1q" evidence="4">
    <location>
        <begin position="36"/>
        <end position="170"/>
    </location>
</feature>
<keyword evidence="3" id="KW-0732">Signal</keyword>
<dbReference type="Pfam" id="PF00386">
    <property type="entry name" value="C1q"/>
    <property type="match status" value="1"/>
</dbReference>
<gene>
    <name evidence="5" type="ORF">CHS0354_039709</name>
</gene>
<reference evidence="5" key="1">
    <citation type="journal article" date="2021" name="Genome Biol. Evol.">
        <title>A High-Quality Reference Genome for a Parasitic Bivalve with Doubly Uniparental Inheritance (Bivalvia: Unionida).</title>
        <authorList>
            <person name="Smith C.H."/>
        </authorList>
    </citation>
    <scope>NUCLEOTIDE SEQUENCE</scope>
    <source>
        <strain evidence="5">CHS0354</strain>
    </source>
</reference>
<dbReference type="SMART" id="SM00110">
    <property type="entry name" value="C1Q"/>
    <property type="match status" value="1"/>
</dbReference>
<dbReference type="EMBL" id="JAEAOA010002316">
    <property type="protein sequence ID" value="KAK3590577.1"/>
    <property type="molecule type" value="Genomic_DNA"/>
</dbReference>
<accession>A0AAE0SEV0</accession>
<dbReference type="InterPro" id="IPR001073">
    <property type="entry name" value="C1q_dom"/>
</dbReference>
<dbReference type="PRINTS" id="PR00007">
    <property type="entry name" value="COMPLEMNTC1Q"/>
</dbReference>
<comment type="caution">
    <text evidence="5">The sequence shown here is derived from an EMBL/GenBank/DDBJ whole genome shotgun (WGS) entry which is preliminary data.</text>
</comment>
<evidence type="ECO:0000256" key="2">
    <source>
        <dbReference type="ARBA" id="ARBA00022525"/>
    </source>
</evidence>
<organism evidence="5 6">
    <name type="scientific">Potamilus streckersoni</name>
    <dbReference type="NCBI Taxonomy" id="2493646"/>
    <lineage>
        <taxon>Eukaryota</taxon>
        <taxon>Metazoa</taxon>
        <taxon>Spiralia</taxon>
        <taxon>Lophotrochozoa</taxon>
        <taxon>Mollusca</taxon>
        <taxon>Bivalvia</taxon>
        <taxon>Autobranchia</taxon>
        <taxon>Heteroconchia</taxon>
        <taxon>Palaeoheterodonta</taxon>
        <taxon>Unionida</taxon>
        <taxon>Unionoidea</taxon>
        <taxon>Unionidae</taxon>
        <taxon>Ambleminae</taxon>
        <taxon>Lampsilini</taxon>
        <taxon>Potamilus</taxon>
    </lineage>
</organism>
<dbReference type="GO" id="GO:0005576">
    <property type="term" value="C:extracellular region"/>
    <property type="evidence" value="ECO:0007669"/>
    <property type="project" value="UniProtKB-SubCell"/>
</dbReference>
<dbReference type="AlphaFoldDB" id="A0AAE0SEV0"/>
<dbReference type="SUPFAM" id="SSF49842">
    <property type="entry name" value="TNF-like"/>
    <property type="match status" value="1"/>
</dbReference>